<sequence>MAQPHWASAPFPSILPLLTRFKTRMDCRWITDRMGVGCLWGGEKANDRSMLRCFTRSLPEAFKFQAREREKQIVCKMDSLGLPYPM</sequence>
<dbReference type="Proteomes" id="UP000829196">
    <property type="component" value="Unassembled WGS sequence"/>
</dbReference>
<dbReference type="AlphaFoldDB" id="A0A8T3BRU7"/>
<comment type="caution">
    <text evidence="1">The sequence shown here is derived from an EMBL/GenBank/DDBJ whole genome shotgun (WGS) entry which is preliminary data.</text>
</comment>
<protein>
    <submittedName>
        <fullName evidence="1">Uncharacterized protein</fullName>
    </submittedName>
</protein>
<dbReference type="EMBL" id="JAGYWB010000007">
    <property type="protein sequence ID" value="KAI0516582.1"/>
    <property type="molecule type" value="Genomic_DNA"/>
</dbReference>
<gene>
    <name evidence="1" type="ORF">KFK09_009259</name>
</gene>
<organism evidence="1 2">
    <name type="scientific">Dendrobium nobile</name>
    <name type="common">Orchid</name>
    <dbReference type="NCBI Taxonomy" id="94219"/>
    <lineage>
        <taxon>Eukaryota</taxon>
        <taxon>Viridiplantae</taxon>
        <taxon>Streptophyta</taxon>
        <taxon>Embryophyta</taxon>
        <taxon>Tracheophyta</taxon>
        <taxon>Spermatophyta</taxon>
        <taxon>Magnoliopsida</taxon>
        <taxon>Liliopsida</taxon>
        <taxon>Asparagales</taxon>
        <taxon>Orchidaceae</taxon>
        <taxon>Epidendroideae</taxon>
        <taxon>Malaxideae</taxon>
        <taxon>Dendrobiinae</taxon>
        <taxon>Dendrobium</taxon>
    </lineage>
</organism>
<reference evidence="1" key="1">
    <citation type="journal article" date="2022" name="Front. Genet.">
        <title>Chromosome-Scale Assembly of the Dendrobium nobile Genome Provides Insights Into the Molecular Mechanism of the Biosynthesis of the Medicinal Active Ingredient of Dendrobium.</title>
        <authorList>
            <person name="Xu Q."/>
            <person name="Niu S.-C."/>
            <person name="Li K.-L."/>
            <person name="Zheng P.-J."/>
            <person name="Zhang X.-J."/>
            <person name="Jia Y."/>
            <person name="Liu Y."/>
            <person name="Niu Y.-X."/>
            <person name="Yu L.-H."/>
            <person name="Chen D.-F."/>
            <person name="Zhang G.-Q."/>
        </authorList>
    </citation>
    <scope>NUCLEOTIDE SEQUENCE</scope>
    <source>
        <tissue evidence="1">Leaf</tissue>
    </source>
</reference>
<proteinExistence type="predicted"/>
<keyword evidence="2" id="KW-1185">Reference proteome</keyword>
<name>A0A8T3BRU7_DENNO</name>
<evidence type="ECO:0000313" key="1">
    <source>
        <dbReference type="EMBL" id="KAI0516582.1"/>
    </source>
</evidence>
<evidence type="ECO:0000313" key="2">
    <source>
        <dbReference type="Proteomes" id="UP000829196"/>
    </source>
</evidence>
<accession>A0A8T3BRU7</accession>